<accession>A0A1F6TF68</accession>
<organism evidence="1 2">
    <name type="scientific">Candidatus Muproteobacteria bacterium RIFCSPHIGHO2_01_FULL_65_16</name>
    <dbReference type="NCBI Taxonomy" id="1817764"/>
    <lineage>
        <taxon>Bacteria</taxon>
        <taxon>Pseudomonadati</taxon>
        <taxon>Pseudomonadota</taxon>
        <taxon>Candidatus Muproteobacteria</taxon>
    </lineage>
</organism>
<dbReference type="AlphaFoldDB" id="A0A1F6TF68"/>
<name>A0A1F6TF68_9PROT</name>
<dbReference type="InterPro" id="IPR014845">
    <property type="entry name" value="GYD/TTHA1554"/>
</dbReference>
<evidence type="ECO:0000313" key="2">
    <source>
        <dbReference type="Proteomes" id="UP000179360"/>
    </source>
</evidence>
<dbReference type="EMBL" id="MFSY01000134">
    <property type="protein sequence ID" value="OGI43715.1"/>
    <property type="molecule type" value="Genomic_DNA"/>
</dbReference>
<comment type="caution">
    <text evidence="1">The sequence shown here is derived from an EMBL/GenBank/DDBJ whole genome shotgun (WGS) entry which is preliminary data.</text>
</comment>
<protein>
    <submittedName>
        <fullName evidence="1">GYD family protein</fullName>
    </submittedName>
</protein>
<evidence type="ECO:0000313" key="1">
    <source>
        <dbReference type="EMBL" id="OGI43715.1"/>
    </source>
</evidence>
<gene>
    <name evidence="1" type="ORF">A2637_03775</name>
</gene>
<dbReference type="Proteomes" id="UP000179360">
    <property type="component" value="Unassembled WGS sequence"/>
</dbReference>
<dbReference type="Pfam" id="PF08734">
    <property type="entry name" value="GYD"/>
    <property type="match status" value="1"/>
</dbReference>
<dbReference type="STRING" id="1817764.A2637_03775"/>
<reference evidence="1 2" key="1">
    <citation type="journal article" date="2016" name="Nat. Commun.">
        <title>Thousands of microbial genomes shed light on interconnected biogeochemical processes in an aquifer system.</title>
        <authorList>
            <person name="Anantharaman K."/>
            <person name="Brown C.T."/>
            <person name="Hug L.A."/>
            <person name="Sharon I."/>
            <person name="Castelle C.J."/>
            <person name="Probst A.J."/>
            <person name="Thomas B.C."/>
            <person name="Singh A."/>
            <person name="Wilkins M.J."/>
            <person name="Karaoz U."/>
            <person name="Brodie E.L."/>
            <person name="Williams K.H."/>
            <person name="Hubbard S.S."/>
            <person name="Banfield J.F."/>
        </authorList>
    </citation>
    <scope>NUCLEOTIDE SEQUENCE [LARGE SCALE GENOMIC DNA]</scope>
</reference>
<proteinExistence type="predicted"/>
<sequence length="102" mass="11646">MSTFIMLTRVSTDAAISPQSLEQLEQTAMKRIRAECPEVEWLQSYVTLGPYDYLDVFRAPDVDTATKVSTLIRTYGHAHSEIWAATEWGKFKEMLHHMPQAA</sequence>